<evidence type="ECO:0000256" key="1">
    <source>
        <dbReference type="ARBA" id="ARBA00008059"/>
    </source>
</evidence>
<evidence type="ECO:0000313" key="8">
    <source>
        <dbReference type="EMBL" id="ARF15699.1"/>
    </source>
</evidence>
<dbReference type="PRINTS" id="PR00300">
    <property type="entry name" value="CLPPROTEASEA"/>
</dbReference>
<proteinExistence type="inferred from homology"/>
<dbReference type="CDD" id="cd00009">
    <property type="entry name" value="AAA"/>
    <property type="match status" value="1"/>
</dbReference>
<dbReference type="EMBL" id="CP015108">
    <property type="protein sequence ID" value="ARF15800.1"/>
    <property type="molecule type" value="Genomic_DNA"/>
</dbReference>
<keyword evidence="2" id="KW-0547">Nucleotide-binding</keyword>
<dbReference type="EMBL" id="CP015108">
    <property type="protein sequence ID" value="ARF15630.1"/>
    <property type="molecule type" value="Genomic_DNA"/>
</dbReference>
<dbReference type="GO" id="GO:0005524">
    <property type="term" value="F:ATP binding"/>
    <property type="evidence" value="ECO:0007669"/>
    <property type="project" value="UniProtKB-KW"/>
</dbReference>
<dbReference type="EMBL" id="CP015108">
    <property type="protein sequence ID" value="ARF15670.1"/>
    <property type="molecule type" value="Genomic_DNA"/>
</dbReference>
<dbReference type="PANTHER" id="PTHR30050">
    <property type="entry name" value="CHROMOSOMAL REPLICATION INITIATOR PROTEIN DNAA"/>
    <property type="match status" value="1"/>
</dbReference>
<organism evidence="7 12">
    <name type="scientific">Sporosarcina ureae</name>
    <dbReference type="NCBI Taxonomy" id="1571"/>
    <lineage>
        <taxon>Bacteria</taxon>
        <taxon>Bacillati</taxon>
        <taxon>Bacillota</taxon>
        <taxon>Bacilli</taxon>
        <taxon>Bacillales</taxon>
        <taxon>Caryophanaceae</taxon>
        <taxon>Sporosarcina</taxon>
    </lineage>
</organism>
<dbReference type="InterPro" id="IPR001270">
    <property type="entry name" value="ClpA/B"/>
</dbReference>
<dbReference type="InterPro" id="IPR027417">
    <property type="entry name" value="P-loop_NTPase"/>
</dbReference>
<dbReference type="SUPFAM" id="SSF52540">
    <property type="entry name" value="P-loop containing nucleoside triphosphate hydrolases"/>
    <property type="match status" value="1"/>
</dbReference>
<evidence type="ECO:0000313" key="6">
    <source>
        <dbReference type="EMBL" id="ARF15630.1"/>
    </source>
</evidence>
<dbReference type="Proteomes" id="UP000192486">
    <property type="component" value="Chromosome"/>
</dbReference>
<dbReference type="EMBL" id="CP015108">
    <property type="protein sequence ID" value="ARF15750.1"/>
    <property type="molecule type" value="Genomic_DNA"/>
</dbReference>
<dbReference type="InterPro" id="IPR047661">
    <property type="entry name" value="IstB"/>
</dbReference>
<dbReference type="InterPro" id="IPR028350">
    <property type="entry name" value="DNAC/IstB-like"/>
</dbReference>
<evidence type="ECO:0000313" key="5">
    <source>
        <dbReference type="EMBL" id="ARF15618.1"/>
    </source>
</evidence>
<keyword evidence="3 7" id="KW-0067">ATP-binding</keyword>
<evidence type="ECO:0000256" key="2">
    <source>
        <dbReference type="ARBA" id="ARBA00022741"/>
    </source>
</evidence>
<reference evidence="7 12" key="1">
    <citation type="submission" date="2016-04" db="EMBL/GenBank/DDBJ databases">
        <title>Comparative Genomics and Epigenetics of Sporosarcina ureae.</title>
        <authorList>
            <person name="Oliver A.S."/>
            <person name="Cooper K.K."/>
        </authorList>
    </citation>
    <scope>NUCLEOTIDE SEQUENCE [LARGE SCALE GENOMIC DNA]</scope>
    <source>
        <strain evidence="7 12">S204</strain>
    </source>
</reference>
<accession>A0ABM6JZQ9</accession>
<dbReference type="InterPro" id="IPR002611">
    <property type="entry name" value="IstB_ATP-bd"/>
</dbReference>
<dbReference type="InterPro" id="IPR003593">
    <property type="entry name" value="AAA+_ATPase"/>
</dbReference>
<protein>
    <submittedName>
        <fullName evidence="7">ATP-binding protein</fullName>
    </submittedName>
</protein>
<keyword evidence="12" id="KW-1185">Reference proteome</keyword>
<evidence type="ECO:0000259" key="4">
    <source>
        <dbReference type="SMART" id="SM00382"/>
    </source>
</evidence>
<evidence type="ECO:0000256" key="3">
    <source>
        <dbReference type="ARBA" id="ARBA00022840"/>
    </source>
</evidence>
<dbReference type="PANTHER" id="PTHR30050:SF4">
    <property type="entry name" value="ATP-BINDING PROTEIN RV3427C IN INSERTION SEQUENCE-RELATED"/>
    <property type="match status" value="1"/>
</dbReference>
<feature type="domain" description="AAA+ ATPase" evidence="4">
    <location>
        <begin position="100"/>
        <end position="232"/>
    </location>
</feature>
<dbReference type="Pfam" id="PF01695">
    <property type="entry name" value="IstB_IS21"/>
    <property type="match status" value="1"/>
</dbReference>
<dbReference type="EMBL" id="CP015108">
    <property type="protein sequence ID" value="ARF15724.1"/>
    <property type="molecule type" value="Genomic_DNA"/>
</dbReference>
<gene>
    <name evidence="5" type="ORF">SporoS204_01460</name>
    <name evidence="6" type="ORF">SporoS204_02590</name>
    <name evidence="7" type="ORF">SporoS204_05170</name>
    <name evidence="8" type="ORF">SporoS204_07400</name>
    <name evidence="9" type="ORF">SporoS204_08975</name>
    <name evidence="10" type="ORF">SporoS204_11285</name>
    <name evidence="11" type="ORF">SporoS204_14810</name>
</gene>
<name>A0ABM6JZQ9_SPOUR</name>
<dbReference type="PIRSF" id="PIRSF003073">
    <property type="entry name" value="DNAC_TnpB_IstB"/>
    <property type="match status" value="1"/>
</dbReference>
<dbReference type="RefSeq" id="WP_083065637.1">
    <property type="nucleotide sequence ID" value="NZ_CP015108.1"/>
</dbReference>
<dbReference type="SMART" id="SM00382">
    <property type="entry name" value="AAA"/>
    <property type="match status" value="1"/>
</dbReference>
<evidence type="ECO:0000313" key="12">
    <source>
        <dbReference type="Proteomes" id="UP000192486"/>
    </source>
</evidence>
<dbReference type="Gene3D" id="3.40.50.300">
    <property type="entry name" value="P-loop containing nucleotide triphosphate hydrolases"/>
    <property type="match status" value="1"/>
</dbReference>
<dbReference type="EMBL" id="CP015108">
    <property type="protein sequence ID" value="ARF15618.1"/>
    <property type="molecule type" value="Genomic_DNA"/>
</dbReference>
<dbReference type="NCBIfam" id="NF038214">
    <property type="entry name" value="IS21_help_AAA"/>
    <property type="match status" value="1"/>
</dbReference>
<evidence type="ECO:0000313" key="10">
    <source>
        <dbReference type="EMBL" id="ARF15750.1"/>
    </source>
</evidence>
<evidence type="ECO:0000313" key="11">
    <source>
        <dbReference type="EMBL" id="ARF15800.1"/>
    </source>
</evidence>
<sequence length="252" mass="29611">MKHPYESLQDKCRALRLAESAKELPTLLREAEAKGWTYHEFIHEFLSYEVSCREKKNTEKLMKWAEFPELLTLENFRLEEQTAIGIKQLHVLKELSWLEECFTLIMMGPTGVGKTHLSTALGIHAIEQGYQVSFISMDRLIYVLKTKEYVAKSKTRYKRIEKSDLIIIDDVMYMAYEPQEAHLFFQFIYELYDRAAFILTSNKGPGEWGKFLGDPTLTTAILDRLLHRSEILTFSEEQDSIRMKYRKTLFTE</sequence>
<dbReference type="EMBL" id="CP015108">
    <property type="protein sequence ID" value="ARF15699.1"/>
    <property type="molecule type" value="Genomic_DNA"/>
</dbReference>
<evidence type="ECO:0000313" key="9">
    <source>
        <dbReference type="EMBL" id="ARF15724.1"/>
    </source>
</evidence>
<comment type="similarity">
    <text evidence="1">Belongs to the IS21/IS1162 putative ATP-binding protein family.</text>
</comment>
<evidence type="ECO:0000313" key="7">
    <source>
        <dbReference type="EMBL" id="ARF15670.1"/>
    </source>
</evidence>